<comment type="caution">
    <text evidence="1">The sequence shown here is derived from an EMBL/GenBank/DDBJ whole genome shotgun (WGS) entry which is preliminary data.</text>
</comment>
<name>A0A080ZCG2_PHYNI</name>
<protein>
    <submittedName>
        <fullName evidence="1">Uncharacterized protein</fullName>
    </submittedName>
</protein>
<dbReference type="Proteomes" id="UP000028582">
    <property type="component" value="Unassembled WGS sequence"/>
</dbReference>
<organism evidence="1 2">
    <name type="scientific">Phytophthora nicotianae P1976</name>
    <dbReference type="NCBI Taxonomy" id="1317066"/>
    <lineage>
        <taxon>Eukaryota</taxon>
        <taxon>Sar</taxon>
        <taxon>Stramenopiles</taxon>
        <taxon>Oomycota</taxon>
        <taxon>Peronosporomycetes</taxon>
        <taxon>Peronosporales</taxon>
        <taxon>Peronosporaceae</taxon>
        <taxon>Phytophthora</taxon>
    </lineage>
</organism>
<evidence type="ECO:0000313" key="2">
    <source>
        <dbReference type="Proteomes" id="UP000028582"/>
    </source>
</evidence>
<accession>A0A080ZCG2</accession>
<evidence type="ECO:0000313" key="1">
    <source>
        <dbReference type="EMBL" id="ETO64323.1"/>
    </source>
</evidence>
<dbReference type="AlphaFoldDB" id="A0A080ZCG2"/>
<gene>
    <name evidence="1" type="ORF">F444_18116</name>
</gene>
<reference evidence="1 2" key="1">
    <citation type="submission" date="2013-11" db="EMBL/GenBank/DDBJ databases">
        <title>The Genome Sequence of Phytophthora parasitica P1976.</title>
        <authorList>
            <consortium name="The Broad Institute Genomics Platform"/>
            <person name="Russ C."/>
            <person name="Tyler B."/>
            <person name="Panabieres F."/>
            <person name="Shan W."/>
            <person name="Tripathy S."/>
            <person name="Grunwald N."/>
            <person name="Machado M."/>
            <person name="Johnson C.S."/>
            <person name="Walker B."/>
            <person name="Young S."/>
            <person name="Zeng Q."/>
            <person name="Gargeya S."/>
            <person name="Fitzgerald M."/>
            <person name="Haas B."/>
            <person name="Abouelleil A."/>
            <person name="Allen A.W."/>
            <person name="Alvarado L."/>
            <person name="Arachchi H.M."/>
            <person name="Berlin A.M."/>
            <person name="Chapman S.B."/>
            <person name="Gainer-Dewar J."/>
            <person name="Goldberg J."/>
            <person name="Griggs A."/>
            <person name="Gujja S."/>
            <person name="Hansen M."/>
            <person name="Howarth C."/>
            <person name="Imamovic A."/>
            <person name="Ireland A."/>
            <person name="Larimer J."/>
            <person name="McCowan C."/>
            <person name="Murphy C."/>
            <person name="Pearson M."/>
            <person name="Poon T.W."/>
            <person name="Priest M."/>
            <person name="Roberts A."/>
            <person name="Saif S."/>
            <person name="Shea T."/>
            <person name="Sisk P."/>
            <person name="Sykes S."/>
            <person name="Wortman J."/>
            <person name="Nusbaum C."/>
            <person name="Birren B."/>
        </authorList>
    </citation>
    <scope>NUCLEOTIDE SEQUENCE [LARGE SCALE GENOMIC DNA]</scope>
    <source>
        <strain evidence="1 2">P1976</strain>
    </source>
</reference>
<dbReference type="EMBL" id="ANJA01003278">
    <property type="protein sequence ID" value="ETO64323.1"/>
    <property type="molecule type" value="Genomic_DNA"/>
</dbReference>
<proteinExistence type="predicted"/>
<sequence>MKVCSTCLRFCSPANRLTSPRGWELENRMYSTNLRQYIQEHCRSMLTQEETLFRSSSKSLNRCSTVKAGQAAAARSSLELGVLTGKRDVGVLKNTSSTNTNSLSASVRVTLISTRSTLQRNPNGRDAFQRR</sequence>